<proteinExistence type="predicted"/>
<comment type="caution">
    <text evidence="1">The sequence shown here is derived from an EMBL/GenBank/DDBJ whole genome shotgun (WGS) entry which is preliminary data.</text>
</comment>
<accession>A0A2I1MNT6</accession>
<dbReference type="EMBL" id="PKGY01000003">
    <property type="protein sequence ID" value="PKZ21803.1"/>
    <property type="molecule type" value="Genomic_DNA"/>
</dbReference>
<organism evidence="1 2">
    <name type="scientific">Aerococcus sanguinicola</name>
    <dbReference type="NCBI Taxonomy" id="119206"/>
    <lineage>
        <taxon>Bacteria</taxon>
        <taxon>Bacillati</taxon>
        <taxon>Bacillota</taxon>
        <taxon>Bacilli</taxon>
        <taxon>Lactobacillales</taxon>
        <taxon>Aerococcaceae</taxon>
        <taxon>Aerococcus</taxon>
    </lineage>
</organism>
<sequence>MTVGHSDVTPKIFNYVSVTNEGQRYYFTIIADKYCEISSRLEKCPVAGTLCLSGFRLDEGEVHMPYYPRLRVLMK</sequence>
<evidence type="ECO:0000313" key="2">
    <source>
        <dbReference type="Proteomes" id="UP000234239"/>
    </source>
</evidence>
<name>A0A2I1MNT6_9LACT</name>
<dbReference type="RefSeq" id="WP_101603763.1">
    <property type="nucleotide sequence ID" value="NZ_CAJHLO010000005.1"/>
</dbReference>
<evidence type="ECO:0000313" key="1">
    <source>
        <dbReference type="EMBL" id="PKZ21803.1"/>
    </source>
</evidence>
<gene>
    <name evidence="1" type="ORF">CYJ28_07835</name>
</gene>
<dbReference type="Proteomes" id="UP000234239">
    <property type="component" value="Unassembled WGS sequence"/>
</dbReference>
<dbReference type="AlphaFoldDB" id="A0A2I1MNT6"/>
<protein>
    <submittedName>
        <fullName evidence="1">Uncharacterized protein</fullName>
    </submittedName>
</protein>
<reference evidence="1 2" key="1">
    <citation type="submission" date="2017-12" db="EMBL/GenBank/DDBJ databases">
        <title>Phylogenetic diversity of female urinary microbiome.</title>
        <authorList>
            <person name="Thomas-White K."/>
            <person name="Wolfe A.J."/>
        </authorList>
    </citation>
    <scope>NUCLEOTIDE SEQUENCE [LARGE SCALE GENOMIC DNA]</scope>
    <source>
        <strain evidence="1 2">UMB0139</strain>
    </source>
</reference>